<protein>
    <recommendedName>
        <fullName evidence="2">Parvulin-like PPIase</fullName>
    </recommendedName>
    <alternativeName>
        <fullName evidence="3">Peptidyl-prolyl cis-trans isomerase plp</fullName>
    </alternativeName>
    <alternativeName>
        <fullName evidence="4">Rotamase plp</fullName>
    </alternativeName>
</protein>
<evidence type="ECO:0000256" key="3">
    <source>
        <dbReference type="ARBA" id="ARBA00030642"/>
    </source>
</evidence>
<dbReference type="STRING" id="258594.RPA1356"/>
<organism evidence="9">
    <name type="scientific">Rhodopseudomonas palustris (strain ATCC BAA-98 / CGA009)</name>
    <dbReference type="NCBI Taxonomy" id="258594"/>
    <lineage>
        <taxon>Bacteria</taxon>
        <taxon>Pseudomonadati</taxon>
        <taxon>Pseudomonadota</taxon>
        <taxon>Alphaproteobacteria</taxon>
        <taxon>Hyphomicrobiales</taxon>
        <taxon>Nitrobacteraceae</taxon>
        <taxon>Rhodopseudomonas</taxon>
    </lineage>
</organism>
<dbReference type="EMBL" id="CP116810">
    <property type="protein sequence ID" value="WCL91491.1"/>
    <property type="molecule type" value="Genomic_DNA"/>
</dbReference>
<dbReference type="InterPro" id="IPR050245">
    <property type="entry name" value="PrsA_foldase"/>
</dbReference>
<dbReference type="InterPro" id="IPR046357">
    <property type="entry name" value="PPIase_dom_sf"/>
</dbReference>
<dbReference type="GeneID" id="66892381"/>
<evidence type="ECO:0000259" key="8">
    <source>
        <dbReference type="PROSITE" id="PS50198"/>
    </source>
</evidence>
<evidence type="ECO:0000256" key="2">
    <source>
        <dbReference type="ARBA" id="ARBA00018370"/>
    </source>
</evidence>
<dbReference type="Proteomes" id="UP000001426">
    <property type="component" value="Chromosome"/>
</dbReference>
<dbReference type="EMBL" id="BX572597">
    <property type="protein sequence ID" value="CAE26799.1"/>
    <property type="molecule type" value="Genomic_DNA"/>
</dbReference>
<keyword evidence="5" id="KW-0697">Rotamase</keyword>
<sequence length="347" mass="37852">MSISIVDCLRRPVLVAVATLVPMVAVAQTAPPPQRLLPPQPQSQAAPRAPKPQAATTALAPAAPKAKASDDTKDGDVIARVGSTNISTEEIRGYIAALGERDRAALRQDPNLLSQAVRMMLANRLVTQEIAAKKWDQQPSVAEKLERVRESAAVELYLQSVSTPPEKFPSDEDLQKVYEANRAAFAMPRQFELAQIYVPLSRDADKAAEDAARKSVDDIQRKLKAPGADFSAIASEAGDANAGALGWVVENQIRPEIRTKVMELAKNAISEPIKLDDGWHFIKVLDTKAPYTRTLPEVRDGLVQQIRSERSAALRRAYLAELLKQQPPVINELALAGLLNERSPTAR</sequence>
<feature type="chain" id="PRO_5042809089" description="Parvulin-like PPIase" evidence="7">
    <location>
        <begin position="28"/>
        <end position="347"/>
    </location>
</feature>
<dbReference type="InterPro" id="IPR027304">
    <property type="entry name" value="Trigger_fact/SurA_dom_sf"/>
</dbReference>
<feature type="signal peptide" evidence="7">
    <location>
        <begin position="1"/>
        <end position="27"/>
    </location>
</feature>
<dbReference type="SUPFAM" id="SSF54534">
    <property type="entry name" value="FKBP-like"/>
    <property type="match status" value="1"/>
</dbReference>
<proteinExistence type="inferred from homology"/>
<evidence type="ECO:0000313" key="9">
    <source>
        <dbReference type="EMBL" id="CAE26799.1"/>
    </source>
</evidence>
<dbReference type="KEGG" id="rpa:TX73_006965"/>
<dbReference type="eggNOG" id="COG0760">
    <property type="taxonomic scope" value="Bacteria"/>
</dbReference>
<dbReference type="Pfam" id="PF13145">
    <property type="entry name" value="Rotamase_2"/>
    <property type="match status" value="1"/>
</dbReference>
<evidence type="ECO:0000256" key="1">
    <source>
        <dbReference type="ARBA" id="ARBA00007656"/>
    </source>
</evidence>
<keyword evidence="7" id="KW-0732">Signal</keyword>
<dbReference type="AlphaFoldDB" id="Q6NA30"/>
<feature type="domain" description="PpiC" evidence="8">
    <location>
        <begin position="188"/>
        <end position="286"/>
    </location>
</feature>
<feature type="region of interest" description="Disordered" evidence="6">
    <location>
        <begin position="31"/>
        <end position="76"/>
    </location>
</feature>
<accession>Q6NA30</accession>
<comment type="similarity">
    <text evidence="1">Belongs to the PpiC/parvulin rotamase family.</text>
</comment>
<dbReference type="PhylomeDB" id="Q6NA30"/>
<evidence type="ECO:0000313" key="11">
    <source>
        <dbReference type="Proteomes" id="UP000001426"/>
    </source>
</evidence>
<dbReference type="HOGENOM" id="CLU_034646_3_0_5"/>
<dbReference type="SUPFAM" id="SSF109998">
    <property type="entry name" value="Triger factor/SurA peptide-binding domain-like"/>
    <property type="match status" value="1"/>
</dbReference>
<dbReference type="GO" id="GO:0003755">
    <property type="term" value="F:peptidyl-prolyl cis-trans isomerase activity"/>
    <property type="evidence" value="ECO:0007669"/>
    <property type="project" value="UniProtKB-KW"/>
</dbReference>
<name>Q6NA30_RHOPA</name>
<dbReference type="RefSeq" id="WP_011156919.1">
    <property type="nucleotide sequence ID" value="NZ_CP116810.1"/>
</dbReference>
<feature type="compositionally biased region" description="Pro residues" evidence="6">
    <location>
        <begin position="31"/>
        <end position="41"/>
    </location>
</feature>
<keyword evidence="5 9" id="KW-0413">Isomerase</keyword>
<dbReference type="InterPro" id="IPR000297">
    <property type="entry name" value="PPIase_PpiC"/>
</dbReference>
<evidence type="ECO:0000256" key="4">
    <source>
        <dbReference type="ARBA" id="ARBA00031484"/>
    </source>
</evidence>
<keyword evidence="11" id="KW-1185">Reference proteome</keyword>
<reference evidence="10" key="1">
    <citation type="submission" date="2003-07" db="EMBL/GenBank/DDBJ databases">
        <authorList>
            <consortium name="Rhodopseudomonas genome consortium"/>
            <person name="Larimer F."/>
            <person name="Harwood C."/>
        </authorList>
    </citation>
    <scope>NUCLEOTIDE SEQUENCE</scope>
    <source>
        <strain evidence="10">CGA009</strain>
    </source>
</reference>
<feature type="compositionally biased region" description="Low complexity" evidence="6">
    <location>
        <begin position="42"/>
        <end position="66"/>
    </location>
</feature>
<dbReference type="Gene3D" id="3.10.50.40">
    <property type="match status" value="1"/>
</dbReference>
<feature type="compositionally biased region" description="Basic and acidic residues" evidence="6">
    <location>
        <begin position="67"/>
        <end position="76"/>
    </location>
</feature>
<reference evidence="9 11" key="2">
    <citation type="journal article" date="2004" name="Nat. Biotechnol.">
        <title>Complete genome sequence of the metabolically versatile photosynthetic bacterium Rhodopseudomonas palustris.</title>
        <authorList>
            <person name="Larimer F.W."/>
            <person name="Chain P."/>
            <person name="Hauser L."/>
            <person name="Lamerdin J."/>
            <person name="Malfatti S."/>
            <person name="Do L."/>
            <person name="Land M.L."/>
            <person name="Pelletier D.A."/>
            <person name="Beatty J.T."/>
            <person name="Lang A.S."/>
            <person name="Tabita F.R."/>
            <person name="Gibson J.L."/>
            <person name="Hanson T.E."/>
            <person name="Bobst C."/>
            <person name="Torres J.L."/>
            <person name="Peres C."/>
            <person name="Harrison F.H."/>
            <person name="Gibson J."/>
            <person name="Harwood C.S."/>
        </authorList>
    </citation>
    <scope>NUCLEOTIDE SEQUENCE [LARGE SCALE GENOMIC DNA]</scope>
    <source>
        <strain evidence="11">ATCC BAA-98 / CGA009</strain>
        <strain evidence="9">CGA009</strain>
    </source>
</reference>
<gene>
    <name evidence="9" type="ordered locus">RPA1356</name>
    <name evidence="10" type="ORF">TX73_006965</name>
</gene>
<reference evidence="10" key="3">
    <citation type="submission" date="2022-12" db="EMBL/GenBank/DDBJ databases">
        <title>Complete genome sequence of Rhodopseudomonas palustris CGA0092 and corrections to the R. palustris CGA009 genome sequence.</title>
        <authorList>
            <person name="Mazny B.R."/>
            <person name="Sheff O.F."/>
            <person name="LaSarre B."/>
            <person name="McKinlay A."/>
            <person name="McKinlay J.B."/>
        </authorList>
    </citation>
    <scope>NUCLEOTIDE SEQUENCE</scope>
    <source>
        <strain evidence="10">CGA009</strain>
    </source>
</reference>
<evidence type="ECO:0000256" key="7">
    <source>
        <dbReference type="SAM" id="SignalP"/>
    </source>
</evidence>
<dbReference type="PANTHER" id="PTHR47245">
    <property type="entry name" value="PEPTIDYLPROLYL ISOMERASE"/>
    <property type="match status" value="1"/>
</dbReference>
<dbReference type="PROSITE" id="PS50198">
    <property type="entry name" value="PPIC_PPIASE_2"/>
    <property type="match status" value="1"/>
</dbReference>
<dbReference type="PANTHER" id="PTHR47245:SF3">
    <property type="entry name" value="PEPTIDYL-PROLYL CIS-TRANS ISOMERASE, PPIC-TYPE-RELATED"/>
    <property type="match status" value="1"/>
</dbReference>
<evidence type="ECO:0000256" key="5">
    <source>
        <dbReference type="PROSITE-ProRule" id="PRU00278"/>
    </source>
</evidence>
<evidence type="ECO:0000256" key="6">
    <source>
        <dbReference type="SAM" id="MobiDB-lite"/>
    </source>
</evidence>
<evidence type="ECO:0000313" key="10">
    <source>
        <dbReference type="EMBL" id="WCL91491.1"/>
    </source>
</evidence>